<evidence type="ECO:0000259" key="5">
    <source>
        <dbReference type="PROSITE" id="PS50893"/>
    </source>
</evidence>
<evidence type="ECO:0000313" key="7">
    <source>
        <dbReference type="Proteomes" id="UP000752814"/>
    </source>
</evidence>
<evidence type="ECO:0000256" key="2">
    <source>
        <dbReference type="ARBA" id="ARBA00022448"/>
    </source>
</evidence>
<comment type="caution">
    <text evidence="6">The sequence shown here is derived from an EMBL/GenBank/DDBJ whole genome shotgun (WGS) entry which is preliminary data.</text>
</comment>
<dbReference type="RefSeq" id="WP_400256359.1">
    <property type="nucleotide sequence ID" value="NZ_CAYAYE010000035.1"/>
</dbReference>
<evidence type="ECO:0000256" key="1">
    <source>
        <dbReference type="ARBA" id="ARBA00005417"/>
    </source>
</evidence>
<dbReference type="EMBL" id="LVVT01000017">
    <property type="protein sequence ID" value="TQS82528.1"/>
    <property type="molecule type" value="Genomic_DNA"/>
</dbReference>
<dbReference type="Proteomes" id="UP000752814">
    <property type="component" value="Unassembled WGS sequence"/>
</dbReference>
<accession>A0A8J8PD50</accession>
<sequence length="272" mass="30350">MAVNIKTESLGVKYGDVRVFKNINLHIEKPGLVSILGPNGVGKSTFMYCINKILSPTEGQVFLDDANVQDLDFKDVAKFIAYVPQISNETFSMPVMDTVLMGRYPHTGYNTSEEDLQIAARCLKMMGITDLAMRNFDELSAGQHQKVMIARGLAQEPKILMLDEPTSNLDIYHQIYVMKLLRDTAHEQGITVLVICHDLNIASRFSDRIILFSQGNVHIDGSAEEVITEENILDVYGVRSDVITVDGRPYVIFHADDSIIPSNNKNASLPEE</sequence>
<dbReference type="InterPro" id="IPR003593">
    <property type="entry name" value="AAA+_ATPase"/>
</dbReference>
<evidence type="ECO:0000256" key="4">
    <source>
        <dbReference type="ARBA" id="ARBA00022840"/>
    </source>
</evidence>
<dbReference type="AlphaFoldDB" id="A0A8J8PD50"/>
<dbReference type="InterPro" id="IPR003439">
    <property type="entry name" value="ABC_transporter-like_ATP-bd"/>
</dbReference>
<dbReference type="InterPro" id="IPR027417">
    <property type="entry name" value="P-loop_NTPase"/>
</dbReference>
<dbReference type="FunFam" id="3.40.50.300:FF:000134">
    <property type="entry name" value="Iron-enterobactin ABC transporter ATP-binding protein"/>
    <property type="match status" value="1"/>
</dbReference>
<evidence type="ECO:0000256" key="3">
    <source>
        <dbReference type="ARBA" id="ARBA00022741"/>
    </source>
</evidence>
<comment type="similarity">
    <text evidence="1">Belongs to the ABC transporter superfamily.</text>
</comment>
<dbReference type="GO" id="GO:0005524">
    <property type="term" value="F:ATP binding"/>
    <property type="evidence" value="ECO:0007669"/>
    <property type="project" value="UniProtKB-KW"/>
</dbReference>
<feature type="domain" description="ABC transporter" evidence="5">
    <location>
        <begin position="5"/>
        <end position="239"/>
    </location>
</feature>
<dbReference type="GO" id="GO:0016887">
    <property type="term" value="F:ATP hydrolysis activity"/>
    <property type="evidence" value="ECO:0007669"/>
    <property type="project" value="InterPro"/>
</dbReference>
<dbReference type="SMART" id="SM00382">
    <property type="entry name" value="AAA"/>
    <property type="match status" value="1"/>
</dbReference>
<dbReference type="Gene3D" id="3.40.50.300">
    <property type="entry name" value="P-loop containing nucleotide triphosphate hydrolases"/>
    <property type="match status" value="1"/>
</dbReference>
<dbReference type="PANTHER" id="PTHR42734">
    <property type="entry name" value="METAL TRANSPORT SYSTEM ATP-BINDING PROTEIN TM_0124-RELATED"/>
    <property type="match status" value="1"/>
</dbReference>
<dbReference type="InterPro" id="IPR050153">
    <property type="entry name" value="Metal_Ion_Import_ABC"/>
</dbReference>
<dbReference type="PANTHER" id="PTHR42734:SF6">
    <property type="entry name" value="MOLYBDATE IMPORT ATP-BINDING PROTEIN MOLC"/>
    <property type="match status" value="1"/>
</dbReference>
<evidence type="ECO:0000313" key="6">
    <source>
        <dbReference type="EMBL" id="TQS82528.1"/>
    </source>
</evidence>
<reference evidence="6" key="1">
    <citation type="submission" date="2016-03" db="EMBL/GenBank/DDBJ databases">
        <authorList>
            <person name="Borrel G."/>
            <person name="Mccann A."/>
            <person name="O'Toole P.W."/>
        </authorList>
    </citation>
    <scope>NUCLEOTIDE SEQUENCE</scope>
    <source>
        <strain evidence="6">183</strain>
    </source>
</reference>
<keyword evidence="2" id="KW-0813">Transport</keyword>
<dbReference type="PROSITE" id="PS50893">
    <property type="entry name" value="ABC_TRANSPORTER_2"/>
    <property type="match status" value="1"/>
</dbReference>
<dbReference type="Pfam" id="PF00005">
    <property type="entry name" value="ABC_tran"/>
    <property type="match status" value="1"/>
</dbReference>
<keyword evidence="3" id="KW-0547">Nucleotide-binding</keyword>
<keyword evidence="4" id="KW-0067">ATP-binding</keyword>
<dbReference type="CDD" id="cd03214">
    <property type="entry name" value="ABC_Iron-Siderophores_B12_Hemin"/>
    <property type="match status" value="1"/>
</dbReference>
<name>A0A8J8PD50_9ARCH</name>
<gene>
    <name evidence="6" type="ORF">A3207_09010</name>
</gene>
<dbReference type="SUPFAM" id="SSF52540">
    <property type="entry name" value="P-loop containing nucleoside triphosphate hydrolases"/>
    <property type="match status" value="1"/>
</dbReference>
<organism evidence="6 7">
    <name type="scientific">Candidatus Methanomassiliicoccus intestinalis</name>
    <dbReference type="NCBI Taxonomy" id="1406512"/>
    <lineage>
        <taxon>Archaea</taxon>
        <taxon>Methanobacteriati</taxon>
        <taxon>Thermoplasmatota</taxon>
        <taxon>Thermoplasmata</taxon>
        <taxon>Methanomassiliicoccales</taxon>
        <taxon>Methanomassiliicoccaceae</taxon>
        <taxon>Methanomassiliicoccus</taxon>
    </lineage>
</organism>
<protein>
    <recommendedName>
        <fullName evidence="5">ABC transporter domain-containing protein</fullName>
    </recommendedName>
</protein>
<proteinExistence type="inferred from homology"/>